<protein>
    <recommendedName>
        <fullName evidence="3">Leucine rich repeat variant</fullName>
    </recommendedName>
</protein>
<comment type="caution">
    <text evidence="1">The sequence shown here is derived from an EMBL/GenBank/DDBJ whole genome shotgun (WGS) entry which is preliminary data.</text>
</comment>
<proteinExistence type="predicted"/>
<name>A0ABT8G4M4_9MICO</name>
<dbReference type="RefSeq" id="WP_301130172.1">
    <property type="nucleotide sequence ID" value="NZ_JAUHPV010000011.1"/>
</dbReference>
<dbReference type="Proteomes" id="UP001172738">
    <property type="component" value="Unassembled WGS sequence"/>
</dbReference>
<evidence type="ECO:0000313" key="2">
    <source>
        <dbReference type="Proteomes" id="UP001172738"/>
    </source>
</evidence>
<organism evidence="1 2">
    <name type="scientific">Demequina zhanjiangensis</name>
    <dbReference type="NCBI Taxonomy" id="3051659"/>
    <lineage>
        <taxon>Bacteria</taxon>
        <taxon>Bacillati</taxon>
        <taxon>Actinomycetota</taxon>
        <taxon>Actinomycetes</taxon>
        <taxon>Micrococcales</taxon>
        <taxon>Demequinaceae</taxon>
        <taxon>Demequina</taxon>
    </lineage>
</organism>
<gene>
    <name evidence="1" type="ORF">QQX04_13790</name>
</gene>
<dbReference type="SUPFAM" id="SSF48371">
    <property type="entry name" value="ARM repeat"/>
    <property type="match status" value="1"/>
</dbReference>
<dbReference type="Pfam" id="PF01816">
    <property type="entry name" value="LRV"/>
    <property type="match status" value="1"/>
</dbReference>
<dbReference type="InterPro" id="IPR004830">
    <property type="entry name" value="LRR_variant"/>
</dbReference>
<keyword evidence="2" id="KW-1185">Reference proteome</keyword>
<evidence type="ECO:0008006" key="3">
    <source>
        <dbReference type="Google" id="ProtNLM"/>
    </source>
</evidence>
<evidence type="ECO:0000313" key="1">
    <source>
        <dbReference type="EMBL" id="MDN4474068.1"/>
    </source>
</evidence>
<dbReference type="EMBL" id="JAUHPV010000011">
    <property type="protein sequence ID" value="MDN4474068.1"/>
    <property type="molecule type" value="Genomic_DNA"/>
</dbReference>
<sequence length="145" mass="15426">MFSDKHSQETALASLKNTLDAGVSQADLARLANSEEALVRATVAAHPHTSVLALLRLADDEAATVRAGVARNPRPDVPEDIHERLAADPRPEVKLALAGNPAISRAVLDRLARSRDRDVAFVARSRVAEQGGARGLIAKMSIPRG</sequence>
<accession>A0ABT8G4M4</accession>
<reference evidence="1" key="1">
    <citation type="submission" date="2023-06" db="EMBL/GenBank/DDBJ databases">
        <title>SYSU T00b26.</title>
        <authorList>
            <person name="Gao L."/>
            <person name="Fang B.-Z."/>
            <person name="Li W.-J."/>
        </authorList>
    </citation>
    <scope>NUCLEOTIDE SEQUENCE</scope>
    <source>
        <strain evidence="1">SYSU T00b26</strain>
    </source>
</reference>
<dbReference type="InterPro" id="IPR011989">
    <property type="entry name" value="ARM-like"/>
</dbReference>
<dbReference type="InterPro" id="IPR016024">
    <property type="entry name" value="ARM-type_fold"/>
</dbReference>
<dbReference type="Gene3D" id="1.25.10.10">
    <property type="entry name" value="Leucine-rich Repeat Variant"/>
    <property type="match status" value="1"/>
</dbReference>